<evidence type="ECO:0000313" key="2">
    <source>
        <dbReference type="Proteomes" id="UP001190700"/>
    </source>
</evidence>
<dbReference type="EMBL" id="LGRX02004987">
    <property type="protein sequence ID" value="KAK3279356.1"/>
    <property type="molecule type" value="Genomic_DNA"/>
</dbReference>
<dbReference type="Proteomes" id="UP001190700">
    <property type="component" value="Unassembled WGS sequence"/>
</dbReference>
<comment type="caution">
    <text evidence="1">The sequence shown here is derived from an EMBL/GenBank/DDBJ whole genome shotgun (WGS) entry which is preliminary data.</text>
</comment>
<gene>
    <name evidence="1" type="ORF">CYMTET_12753</name>
</gene>
<proteinExistence type="predicted"/>
<keyword evidence="2" id="KW-1185">Reference proteome</keyword>
<dbReference type="AlphaFoldDB" id="A0AAE0GJS8"/>
<organism evidence="1 2">
    <name type="scientific">Cymbomonas tetramitiformis</name>
    <dbReference type="NCBI Taxonomy" id="36881"/>
    <lineage>
        <taxon>Eukaryota</taxon>
        <taxon>Viridiplantae</taxon>
        <taxon>Chlorophyta</taxon>
        <taxon>Pyramimonadophyceae</taxon>
        <taxon>Pyramimonadales</taxon>
        <taxon>Pyramimonadaceae</taxon>
        <taxon>Cymbomonas</taxon>
    </lineage>
</organism>
<reference evidence="1 2" key="1">
    <citation type="journal article" date="2015" name="Genome Biol. Evol.">
        <title>Comparative Genomics of a Bacterivorous Green Alga Reveals Evolutionary Causalities and Consequences of Phago-Mixotrophic Mode of Nutrition.</title>
        <authorList>
            <person name="Burns J.A."/>
            <person name="Paasch A."/>
            <person name="Narechania A."/>
            <person name="Kim E."/>
        </authorList>
    </citation>
    <scope>NUCLEOTIDE SEQUENCE [LARGE SCALE GENOMIC DNA]</scope>
    <source>
        <strain evidence="1 2">PLY_AMNH</strain>
    </source>
</reference>
<evidence type="ECO:0000313" key="1">
    <source>
        <dbReference type="EMBL" id="KAK3279356.1"/>
    </source>
</evidence>
<sequence length="200" mass="22523">ALRSLQQIENVGFANLNGHLRAHTRSPNDGLTEPLCDAIGSLLQPHLRSGAAPPPSSGHTNVTKACLEGSVAWTGSLRDMIAVSRAQLQRRSQAEYRDAIAKLAADRHWFHVLERTNNVMLGCYGLGWVRSLKDGHPEQCVDWGPQRCQCHSTTLKFSLGMRACNCEEVEHWDEDVYGLGTDWKLAYFRMYKGRRRIFEC</sequence>
<protein>
    <submittedName>
        <fullName evidence="1">Uncharacterized protein</fullName>
    </submittedName>
</protein>
<accession>A0AAE0GJS8</accession>
<name>A0AAE0GJS8_9CHLO</name>
<feature type="non-terminal residue" evidence="1">
    <location>
        <position position="1"/>
    </location>
</feature>